<feature type="compositionally biased region" description="Low complexity" evidence="1">
    <location>
        <begin position="18"/>
        <end position="48"/>
    </location>
</feature>
<keyword evidence="4" id="KW-1185">Reference proteome</keyword>
<feature type="region of interest" description="Disordered" evidence="1">
    <location>
        <begin position="18"/>
        <end position="69"/>
    </location>
</feature>
<keyword evidence="2" id="KW-0732">Signal</keyword>
<feature type="signal peptide" evidence="2">
    <location>
        <begin position="1"/>
        <end position="20"/>
    </location>
</feature>
<evidence type="ECO:0000313" key="4">
    <source>
        <dbReference type="Proteomes" id="UP000199475"/>
    </source>
</evidence>
<feature type="chain" id="PRO_5039097956" description="Lipoprotein" evidence="2">
    <location>
        <begin position="21"/>
        <end position="200"/>
    </location>
</feature>
<dbReference type="AlphaFoldDB" id="A0A1G9N336"/>
<reference evidence="3 4" key="1">
    <citation type="submission" date="2016-10" db="EMBL/GenBank/DDBJ databases">
        <authorList>
            <person name="de Groot N.N."/>
        </authorList>
    </citation>
    <scope>NUCLEOTIDE SEQUENCE [LARGE SCALE GENOMIC DNA]</scope>
    <source>
        <strain evidence="3 4">CGMCC 1.9159</strain>
    </source>
</reference>
<dbReference type="PROSITE" id="PS51257">
    <property type="entry name" value="PROKAR_LIPOPROTEIN"/>
    <property type="match status" value="1"/>
</dbReference>
<name>A0A1G9N336_9ACTN</name>
<dbReference type="STRING" id="686624.SAMN04488242_2912"/>
<organism evidence="3 4">
    <name type="scientific">Tessaracoccus oleiagri</name>
    <dbReference type="NCBI Taxonomy" id="686624"/>
    <lineage>
        <taxon>Bacteria</taxon>
        <taxon>Bacillati</taxon>
        <taxon>Actinomycetota</taxon>
        <taxon>Actinomycetes</taxon>
        <taxon>Propionibacteriales</taxon>
        <taxon>Propionibacteriaceae</taxon>
        <taxon>Tessaracoccus</taxon>
    </lineage>
</organism>
<evidence type="ECO:0008006" key="5">
    <source>
        <dbReference type="Google" id="ProtNLM"/>
    </source>
</evidence>
<sequence length="200" mass="21003">MKKFVALAVASLGLAVGCTSQPEPDVSASASASASPSLVPSVSSSPSVEPSPSPKPSPSPTSTLSPEQEAAVETVLEYFRLKNEIRKDPSRDFQPLADITTGQIQRELVEEVELFGTQGFKQVGDVTYEVQEVGAQSASGLPVQVCSDSSGSDVVNDATGESVLTEDRAHFVRFNLTVLQENNTLKVASGQIEEVSSCDG</sequence>
<evidence type="ECO:0000256" key="1">
    <source>
        <dbReference type="SAM" id="MobiDB-lite"/>
    </source>
</evidence>
<dbReference type="EMBL" id="FNGP01000006">
    <property type="protein sequence ID" value="SDL80909.1"/>
    <property type="molecule type" value="Genomic_DNA"/>
</dbReference>
<proteinExistence type="predicted"/>
<evidence type="ECO:0000313" key="3">
    <source>
        <dbReference type="EMBL" id="SDL80909.1"/>
    </source>
</evidence>
<evidence type="ECO:0000256" key="2">
    <source>
        <dbReference type="SAM" id="SignalP"/>
    </source>
</evidence>
<dbReference type="RefSeq" id="WP_093253710.1">
    <property type="nucleotide sequence ID" value="NZ_FNGP01000006.1"/>
</dbReference>
<dbReference type="OrthoDB" id="3733160at2"/>
<accession>A0A1G9N336</accession>
<gene>
    <name evidence="3" type="ORF">SAMN04488242_2912</name>
</gene>
<dbReference type="Proteomes" id="UP000199475">
    <property type="component" value="Unassembled WGS sequence"/>
</dbReference>
<protein>
    <recommendedName>
        <fullName evidence="5">Lipoprotein</fullName>
    </recommendedName>
</protein>
<feature type="compositionally biased region" description="Pro residues" evidence="1">
    <location>
        <begin position="49"/>
        <end position="59"/>
    </location>
</feature>